<dbReference type="Pfam" id="PF14069">
    <property type="entry name" value="SpoVIF"/>
    <property type="match status" value="1"/>
</dbReference>
<keyword evidence="2" id="KW-1185">Reference proteome</keyword>
<dbReference type="AlphaFoldDB" id="A0A089L9Q6"/>
<dbReference type="EMBL" id="CP009285">
    <property type="protein sequence ID" value="AIQ58221.1"/>
    <property type="molecule type" value="Genomic_DNA"/>
</dbReference>
<accession>A0A089L9Q6</accession>
<dbReference type="HOGENOM" id="CLU_2371798_0_0_9"/>
<dbReference type="GO" id="GO:0004674">
    <property type="term" value="F:protein serine/threonine kinase activity"/>
    <property type="evidence" value="ECO:0007669"/>
    <property type="project" value="UniProtKB-KW"/>
</dbReference>
<name>A0A089L9Q6_PAEBO</name>
<proteinExistence type="predicted"/>
<evidence type="ECO:0000313" key="1">
    <source>
        <dbReference type="EMBL" id="AIQ58221.1"/>
    </source>
</evidence>
<organism evidence="1 2">
    <name type="scientific">Paenibacillus borealis</name>
    <dbReference type="NCBI Taxonomy" id="160799"/>
    <lineage>
        <taxon>Bacteria</taxon>
        <taxon>Bacillati</taxon>
        <taxon>Bacillota</taxon>
        <taxon>Bacilli</taxon>
        <taxon>Bacillales</taxon>
        <taxon>Paenibacillaceae</taxon>
        <taxon>Paenibacillus</taxon>
    </lineage>
</organism>
<keyword evidence="1" id="KW-0808">Transferase</keyword>
<reference evidence="1" key="1">
    <citation type="submission" date="2014-08" db="EMBL/GenBank/DDBJ databases">
        <title>Comparative genomics of the Paenibacillus odorifer group.</title>
        <authorList>
            <person name="den Bakker H.C."/>
            <person name="Tsai Y.-C.Y.-C."/>
            <person name="Martin N."/>
            <person name="Korlach J."/>
            <person name="Wiedmann M."/>
        </authorList>
    </citation>
    <scope>NUCLEOTIDE SEQUENCE [LARGE SCALE GENOMIC DNA]</scope>
    <source>
        <strain evidence="1">DSM 13188</strain>
    </source>
</reference>
<dbReference type="InterPro" id="IPR025942">
    <property type="entry name" value="SpoVIF"/>
</dbReference>
<keyword evidence="1" id="KW-0723">Serine/threonine-protein kinase</keyword>
<dbReference type="OrthoDB" id="2623024at2"/>
<sequence length="95" mass="10931">MGYQQFGISPALVDRIKMKMKNPAVKERIKNMINGISKQELQNTAVVRRLVRNASAVMNEKLTSAQEDQIVKFVIAQKIDPSNTFHLIRLWGMFR</sequence>
<gene>
    <name evidence="1" type="ORF">PBOR_15735</name>
</gene>
<evidence type="ECO:0000313" key="2">
    <source>
        <dbReference type="Proteomes" id="UP000029518"/>
    </source>
</evidence>
<dbReference type="RefSeq" id="WP_042212937.1">
    <property type="nucleotide sequence ID" value="NZ_CP009285.1"/>
</dbReference>
<protein>
    <submittedName>
        <fullName evidence="1">Serine/threonine protein kinase</fullName>
    </submittedName>
</protein>
<dbReference type="KEGG" id="pbd:PBOR_15735"/>
<dbReference type="Proteomes" id="UP000029518">
    <property type="component" value="Chromosome"/>
</dbReference>
<keyword evidence="1" id="KW-0418">Kinase</keyword>